<dbReference type="NCBIfam" id="TIGR00670">
    <property type="entry name" value="asp_carb_tr"/>
    <property type="match status" value="1"/>
</dbReference>
<dbReference type="InterPro" id="IPR006132">
    <property type="entry name" value="Asp/Orn_carbamoyltranf_P-bd"/>
</dbReference>
<evidence type="ECO:0000256" key="9">
    <source>
        <dbReference type="ARBA" id="ARBA00022679"/>
    </source>
</evidence>
<dbReference type="NCBIfam" id="NF003671">
    <property type="entry name" value="PRK05294.1"/>
    <property type="match status" value="1"/>
</dbReference>
<dbReference type="Gene3D" id="3.40.50.20">
    <property type="match status" value="2"/>
</dbReference>
<dbReference type="Pfam" id="PF25596">
    <property type="entry name" value="CPSase_L_D1"/>
    <property type="match status" value="2"/>
</dbReference>
<dbReference type="InterPro" id="IPR005480">
    <property type="entry name" value="CPSase_lsu_oligo"/>
</dbReference>
<dbReference type="GO" id="GO:0004087">
    <property type="term" value="F:carbamoyl-phosphate synthase (ammonia) activity"/>
    <property type="evidence" value="ECO:0007669"/>
    <property type="project" value="UniProtKB-EC"/>
</dbReference>
<dbReference type="InterPro" id="IPR002082">
    <property type="entry name" value="Asp_carbamoyltransf"/>
</dbReference>
<dbReference type="EC" id="3.5.1.2" evidence="5"/>
<comment type="catalytic activity">
    <reaction evidence="21">
        <text>hydrogencarbonate + NH4(+) + 2 ATP = carbamoyl phosphate + 2 ADP + phosphate + 2 H(+)</text>
        <dbReference type="Rhea" id="RHEA:18029"/>
        <dbReference type="ChEBI" id="CHEBI:15378"/>
        <dbReference type="ChEBI" id="CHEBI:17544"/>
        <dbReference type="ChEBI" id="CHEBI:28938"/>
        <dbReference type="ChEBI" id="CHEBI:30616"/>
        <dbReference type="ChEBI" id="CHEBI:43474"/>
        <dbReference type="ChEBI" id="CHEBI:58228"/>
        <dbReference type="ChEBI" id="CHEBI:456216"/>
        <dbReference type="EC" id="6.3.4.16"/>
    </reaction>
</comment>
<keyword evidence="12" id="KW-0378">Hydrolase</keyword>
<comment type="similarity">
    <text evidence="16">In the 3rd section; belongs to the metallo-dependent hydrolases superfamily. DHOase family. CAD subfamily.</text>
</comment>
<dbReference type="PRINTS" id="PR00100">
    <property type="entry name" value="AOTCASE"/>
</dbReference>
<evidence type="ECO:0000256" key="4">
    <source>
        <dbReference type="ARBA" id="ARBA00012738"/>
    </source>
</evidence>
<dbReference type="Pfam" id="PF02142">
    <property type="entry name" value="MGS"/>
    <property type="match status" value="1"/>
</dbReference>
<feature type="domain" description="MGS-like" evidence="29">
    <location>
        <begin position="1345"/>
        <end position="1499"/>
    </location>
</feature>
<evidence type="ECO:0000256" key="27">
    <source>
        <dbReference type="PROSITE-ProRule" id="PRU00409"/>
    </source>
</evidence>
<dbReference type="InterPro" id="IPR036897">
    <property type="entry name" value="CarbamoylP_synth_lsu_oligo_sf"/>
</dbReference>
<evidence type="ECO:0000259" key="28">
    <source>
        <dbReference type="PROSITE" id="PS50975"/>
    </source>
</evidence>
<dbReference type="SUPFAM" id="SSF52440">
    <property type="entry name" value="PreATP-grasp domain"/>
    <property type="match status" value="2"/>
</dbReference>
<dbReference type="HAMAP" id="MF_01209">
    <property type="entry name" value="CPSase_S_chain"/>
    <property type="match status" value="1"/>
</dbReference>
<dbReference type="PROSITE" id="PS00097">
    <property type="entry name" value="CARBAMOYLTRANSFERASE"/>
    <property type="match status" value="1"/>
</dbReference>
<dbReference type="PhylomeDB" id="A0A060T6W0"/>
<comment type="similarity">
    <text evidence="18">In the N-terminal section; belongs to the CarA family.</text>
</comment>
<dbReference type="SMART" id="SM01097">
    <property type="entry name" value="CPSase_sm_chain"/>
    <property type="match status" value="1"/>
</dbReference>
<evidence type="ECO:0000313" key="30">
    <source>
        <dbReference type="EMBL" id="CDP36534.1"/>
    </source>
</evidence>
<dbReference type="SUPFAM" id="SSF53671">
    <property type="entry name" value="Aspartate/ornithine carbamoyltransferase"/>
    <property type="match status" value="1"/>
</dbReference>
<dbReference type="UniPathway" id="UPA00070">
    <property type="reaction ID" value="UER00115"/>
</dbReference>
<dbReference type="InterPro" id="IPR002474">
    <property type="entry name" value="CarbamoylP_synth_ssu_N"/>
</dbReference>
<dbReference type="GO" id="GO:0006207">
    <property type="term" value="P:'de novo' pyrimidine nucleobase biosynthetic process"/>
    <property type="evidence" value="ECO:0007669"/>
    <property type="project" value="InterPro"/>
</dbReference>
<dbReference type="FunFam" id="3.40.50.1370:FF:000005">
    <property type="entry name" value="CAD protein-like isoform X1"/>
    <property type="match status" value="1"/>
</dbReference>
<evidence type="ECO:0000256" key="16">
    <source>
        <dbReference type="ARBA" id="ARBA00043968"/>
    </source>
</evidence>
<dbReference type="FunFam" id="1.10.1030.10:FF:000001">
    <property type="entry name" value="Carbamoyl-phosphate synthase large chain"/>
    <property type="match status" value="1"/>
</dbReference>
<dbReference type="HAMAP" id="MF_00001">
    <property type="entry name" value="Asp_carb_tr"/>
    <property type="match status" value="1"/>
</dbReference>
<dbReference type="InterPro" id="IPR036480">
    <property type="entry name" value="CarbP_synth_ssu_N_sf"/>
</dbReference>
<dbReference type="CDD" id="cd01744">
    <property type="entry name" value="GATase1_CPSase"/>
    <property type="match status" value="1"/>
</dbReference>
<dbReference type="SUPFAM" id="SSF51556">
    <property type="entry name" value="Metallo-dependent hydrolases"/>
    <property type="match status" value="1"/>
</dbReference>
<proteinExistence type="inferred from homology"/>
<dbReference type="EC" id="6.3.5.5" evidence="4"/>
<comment type="pathway">
    <text evidence="3">Pyrimidine metabolism; UMP biosynthesis via de novo pathway; (S)-dihydroorotate from bicarbonate: step 2/3.</text>
</comment>
<dbReference type="InterPro" id="IPR017926">
    <property type="entry name" value="GATASE"/>
</dbReference>
<feature type="domain" description="ATP-grasp" evidence="28">
    <location>
        <begin position="1088"/>
        <end position="1279"/>
    </location>
</feature>
<dbReference type="InterPro" id="IPR036914">
    <property type="entry name" value="MGS-like_dom_sf"/>
</dbReference>
<evidence type="ECO:0000256" key="5">
    <source>
        <dbReference type="ARBA" id="ARBA00012918"/>
    </source>
</evidence>
<evidence type="ECO:0000256" key="23">
    <source>
        <dbReference type="ARBA" id="ARBA00048859"/>
    </source>
</evidence>
<dbReference type="FunFam" id="3.30.470.20:FF:000004">
    <property type="entry name" value="Carbamoyl-phosphate synthase (glutamine-hydrolyzing)"/>
    <property type="match status" value="1"/>
</dbReference>
<evidence type="ECO:0000256" key="22">
    <source>
        <dbReference type="ARBA" id="ARBA00048816"/>
    </source>
</evidence>
<keyword evidence="8 30" id="KW-0436">Ligase</keyword>
<dbReference type="PRINTS" id="PR00099">
    <property type="entry name" value="CPSGATASE"/>
</dbReference>
<dbReference type="PROSITE" id="PS51855">
    <property type="entry name" value="MGS"/>
    <property type="match status" value="1"/>
</dbReference>
<dbReference type="Gene3D" id="3.50.30.20">
    <property type="entry name" value="Carbamoyl-phosphate synthase small subunit, N-terminal domain"/>
    <property type="match status" value="1"/>
</dbReference>
<dbReference type="GO" id="GO:0005524">
    <property type="term" value="F:ATP binding"/>
    <property type="evidence" value="ECO:0007669"/>
    <property type="project" value="UniProtKB-UniRule"/>
</dbReference>
<dbReference type="Pfam" id="PF02729">
    <property type="entry name" value="OTCace_N"/>
    <property type="match status" value="1"/>
</dbReference>
<dbReference type="EC" id="6.3.4.16" evidence="20"/>
<dbReference type="FunFam" id="3.40.50.1380:FF:000009">
    <property type="entry name" value="Carbamoyl-phosphate synthase, large subunit"/>
    <property type="match status" value="1"/>
</dbReference>
<keyword evidence="10" id="KW-0677">Repeat</keyword>
<dbReference type="SUPFAM" id="SSF52335">
    <property type="entry name" value="Methylglyoxal synthase-like"/>
    <property type="match status" value="1"/>
</dbReference>
<keyword evidence="9 30" id="KW-0808">Transferase</keyword>
<comment type="cofactor">
    <cofactor evidence="1">
        <name>Zn(2+)</name>
        <dbReference type="ChEBI" id="CHEBI:29105"/>
    </cofactor>
</comment>
<dbReference type="InterPro" id="IPR016185">
    <property type="entry name" value="PreATP-grasp_dom_sf"/>
</dbReference>
<dbReference type="InterPro" id="IPR035686">
    <property type="entry name" value="CPSase_GATase1"/>
</dbReference>
<dbReference type="Pfam" id="PF02787">
    <property type="entry name" value="CPSase_L_D3"/>
    <property type="match status" value="1"/>
</dbReference>
<dbReference type="SMART" id="SM01096">
    <property type="entry name" value="CPSase_L_D3"/>
    <property type="match status" value="1"/>
</dbReference>
<dbReference type="InterPro" id="IPR011761">
    <property type="entry name" value="ATP-grasp"/>
</dbReference>
<dbReference type="InterPro" id="IPR032466">
    <property type="entry name" value="Metal_Hydrolase"/>
</dbReference>
<dbReference type="FunFam" id="3.30.1490.20:FF:000001">
    <property type="entry name" value="Carbamoyl-phosphate synthase large chain"/>
    <property type="match status" value="1"/>
</dbReference>
<dbReference type="FunFam" id="3.50.30.20:FF:000002">
    <property type="entry name" value="Carbamoyl-phosphate synthase 1, mitochondrial"/>
    <property type="match status" value="1"/>
</dbReference>
<dbReference type="PROSITE" id="PS51273">
    <property type="entry name" value="GATASE_TYPE_1"/>
    <property type="match status" value="1"/>
</dbReference>
<dbReference type="FunFam" id="3.40.50.20:FF:000011">
    <property type="entry name" value="CAD protein-like isoform X1"/>
    <property type="match status" value="1"/>
</dbReference>
<dbReference type="SUPFAM" id="SSF48108">
    <property type="entry name" value="Carbamoyl phosphate synthetase, large subunit connection domain"/>
    <property type="match status" value="1"/>
</dbReference>
<dbReference type="NCBIfam" id="TIGR01369">
    <property type="entry name" value="CPSaseII_lrg"/>
    <property type="match status" value="1"/>
</dbReference>
<dbReference type="GO" id="GO:0006526">
    <property type="term" value="P:L-arginine biosynthetic process"/>
    <property type="evidence" value="ECO:0007669"/>
    <property type="project" value="TreeGrafter"/>
</dbReference>
<dbReference type="SMART" id="SM00851">
    <property type="entry name" value="MGS"/>
    <property type="match status" value="1"/>
</dbReference>
<evidence type="ECO:0000256" key="15">
    <source>
        <dbReference type="ARBA" id="ARBA00023268"/>
    </source>
</evidence>
<evidence type="ECO:0000256" key="18">
    <source>
        <dbReference type="ARBA" id="ARBA00043984"/>
    </source>
</evidence>
<evidence type="ECO:0000256" key="25">
    <source>
        <dbReference type="ARBA" id="ARBA00058513"/>
    </source>
</evidence>
<dbReference type="InterPro" id="IPR005479">
    <property type="entry name" value="CPAse_ATP-bd"/>
</dbReference>
<dbReference type="FunFam" id="3.40.50.1370:FF:000002">
    <property type="entry name" value="Aspartate carbamoyltransferase 2"/>
    <property type="match status" value="1"/>
</dbReference>
<dbReference type="Pfam" id="PF00185">
    <property type="entry name" value="OTCace"/>
    <property type="match status" value="1"/>
</dbReference>
<dbReference type="InterPro" id="IPR058047">
    <property type="entry name" value="CPSase_preATP-grasp"/>
</dbReference>
<dbReference type="PROSITE" id="PS50975">
    <property type="entry name" value="ATP_GRASP"/>
    <property type="match status" value="2"/>
</dbReference>
<evidence type="ECO:0000256" key="26">
    <source>
        <dbReference type="ARBA" id="ARBA00081752"/>
    </source>
</evidence>
<dbReference type="Gene3D" id="1.10.1030.10">
    <property type="entry name" value="Carbamoyl-phosphate synthetase, large subunit oligomerisation domain"/>
    <property type="match status" value="1"/>
</dbReference>
<organism evidence="30">
    <name type="scientific">Blastobotrys adeninivorans</name>
    <name type="common">Yeast</name>
    <name type="synonym">Arxula adeninivorans</name>
    <dbReference type="NCBI Taxonomy" id="409370"/>
    <lineage>
        <taxon>Eukaryota</taxon>
        <taxon>Fungi</taxon>
        <taxon>Dikarya</taxon>
        <taxon>Ascomycota</taxon>
        <taxon>Saccharomycotina</taxon>
        <taxon>Dipodascomycetes</taxon>
        <taxon>Dipodascales</taxon>
        <taxon>Trichomonascaceae</taxon>
        <taxon>Blastobotrys</taxon>
    </lineage>
</organism>
<dbReference type="InterPro" id="IPR029062">
    <property type="entry name" value="Class_I_gatase-like"/>
</dbReference>
<dbReference type="NCBIfam" id="NF009475">
    <property type="entry name" value="PRK12838.1"/>
    <property type="match status" value="1"/>
</dbReference>
<dbReference type="PRINTS" id="PR00098">
    <property type="entry name" value="CPSASE"/>
</dbReference>
<evidence type="ECO:0000256" key="21">
    <source>
        <dbReference type="ARBA" id="ARBA00047359"/>
    </source>
</evidence>
<dbReference type="EMBL" id="HG937692">
    <property type="protein sequence ID" value="CDP36534.1"/>
    <property type="molecule type" value="Genomic_DNA"/>
</dbReference>
<comment type="function">
    <text evidence="25">Multifunctional protein that encodes the first 2 enzymatic activities of the de novo pyrimidine pathway: carbamoylphosphate synthetase (CPSase; EC 6.3.5.5) and aspartate transcarbamylase (ATCase; EC 2.1.3.2). The CPSase-function is accomplished in 2 steps, by a glutamine-dependent amidotransferase activity (GATase) that binds and cleaves glutamine to produce ammonia, followed by an ammonium-dependent carbamoyl phosphate synthetase, which reacts with the ammonia, hydrogencarbonate and ATP to form carbamoyl phosphate. The endogenously produced carbamoyl phosphate is sequestered and channeled to the ATCase active site. ATCase then catalyzes the formation of carbamoyl-L-aspartate from L-aspartate and carbamoyl phosphate.</text>
</comment>
<dbReference type="InterPro" id="IPR006274">
    <property type="entry name" value="CarbamoylP_synth_ssu"/>
</dbReference>
<comment type="pathway">
    <text evidence="2">Pyrimidine metabolism; UMP biosynthesis via de novo pathway; (S)-dihydroorotate from bicarbonate: step 1/3.</text>
</comment>
<dbReference type="GO" id="GO:0044205">
    <property type="term" value="P:'de novo' UMP biosynthetic process"/>
    <property type="evidence" value="ECO:0007669"/>
    <property type="project" value="UniProtKB-UniPathway"/>
</dbReference>
<dbReference type="GO" id="GO:0004359">
    <property type="term" value="F:glutaminase activity"/>
    <property type="evidence" value="ECO:0007669"/>
    <property type="project" value="UniProtKB-EC"/>
</dbReference>
<dbReference type="Gene3D" id="3.20.20.140">
    <property type="entry name" value="Metal-dependent hydrolases"/>
    <property type="match status" value="1"/>
</dbReference>
<accession>A0A060T6W0</accession>
<comment type="similarity">
    <text evidence="19">In the 2nd section; belongs to the CarB family.</text>
</comment>
<reference evidence="30" key="2">
    <citation type="submission" date="2014-06" db="EMBL/GenBank/DDBJ databases">
        <title>The complete genome of Blastobotrys (Arxula) adeninivorans LS3 - a yeast of biotechnological interest.</title>
        <authorList>
            <person name="Kunze G."/>
            <person name="Gaillardin C."/>
            <person name="Czernicka M."/>
            <person name="Durrens P."/>
            <person name="Martin T."/>
            <person name="Boer E."/>
            <person name="Gabaldon T."/>
            <person name="Cruz J."/>
            <person name="Talla E."/>
            <person name="Marck C."/>
            <person name="Goffeau A."/>
            <person name="Barbe V."/>
            <person name="Baret P."/>
            <person name="Baronian K."/>
            <person name="Beier S."/>
            <person name="Bleykasten C."/>
            <person name="Bode R."/>
            <person name="Casaregola S."/>
            <person name="Despons L."/>
            <person name="Fairhead C."/>
            <person name="Giersberg M."/>
            <person name="Gierski P."/>
            <person name="Hahnel U."/>
            <person name="Hartmann A."/>
            <person name="Jankowska D."/>
            <person name="Jubin C."/>
            <person name="Jung P."/>
            <person name="Lafontaine I."/>
            <person name="Leh-Louis V."/>
            <person name="Lemaire M."/>
            <person name="Marcet-Houben M."/>
            <person name="Mascher M."/>
            <person name="Morel G."/>
            <person name="Richard G.-F."/>
            <person name="Riechen J."/>
            <person name="Sacerdot C."/>
            <person name="Sarkar A."/>
            <person name="Savel G."/>
            <person name="Schacherer J."/>
            <person name="Sherman D."/>
            <person name="Straub M.-L."/>
            <person name="Stein N."/>
            <person name="Thierry A."/>
            <person name="Trautwein-Schult A."/>
            <person name="Westhof E."/>
            <person name="Worch S."/>
            <person name="Dujon B."/>
            <person name="Souciet J.-L."/>
            <person name="Wincker P."/>
            <person name="Scholz U."/>
            <person name="Neuveglise N."/>
        </authorList>
    </citation>
    <scope>NUCLEOTIDE SEQUENCE</scope>
    <source>
        <strain evidence="30">LS3</strain>
    </source>
</reference>
<protein>
    <recommendedName>
        <fullName evidence="26">Pyrimidine-specific carbamoyl phosphate synthase-aspartate carbamoyl transferase</fullName>
        <ecNumber evidence="6">2.1.3.2</ecNumber>
        <ecNumber evidence="5">3.5.1.2</ecNumber>
        <ecNumber evidence="20">6.3.4.16</ecNumber>
        <ecNumber evidence="4">6.3.5.5</ecNumber>
    </recommendedName>
</protein>
<dbReference type="EC" id="2.1.3.2" evidence="6"/>
<dbReference type="InterPro" id="IPR006131">
    <property type="entry name" value="Asp_carbamoyltransf_Asp/Orn-bd"/>
</dbReference>
<evidence type="ECO:0000256" key="3">
    <source>
        <dbReference type="ARBA" id="ARBA00004852"/>
    </source>
</evidence>
<evidence type="ECO:0000256" key="8">
    <source>
        <dbReference type="ARBA" id="ARBA00022598"/>
    </source>
</evidence>
<dbReference type="InterPro" id="IPR011607">
    <property type="entry name" value="MGS-like_dom"/>
</dbReference>
<dbReference type="InterPro" id="IPR036901">
    <property type="entry name" value="Asp/Orn_carbamoylTrfase_sf"/>
</dbReference>
<evidence type="ECO:0000256" key="17">
    <source>
        <dbReference type="ARBA" id="ARBA00043979"/>
    </source>
</evidence>
<dbReference type="SUPFAM" id="SSF56059">
    <property type="entry name" value="Glutathione synthetase ATP-binding domain-like"/>
    <property type="match status" value="2"/>
</dbReference>
<dbReference type="Gene3D" id="3.40.50.1380">
    <property type="entry name" value="Methylglyoxal synthase-like domain"/>
    <property type="match status" value="1"/>
</dbReference>
<evidence type="ECO:0000256" key="1">
    <source>
        <dbReference type="ARBA" id="ARBA00001947"/>
    </source>
</evidence>
<dbReference type="FunFam" id="3.20.20.140:FF:000036">
    <property type="entry name" value="Carbamoyl-phosphate synthase large chain"/>
    <property type="match status" value="1"/>
</dbReference>
<keyword evidence="11 27" id="KW-0547">Nucleotide-binding</keyword>
<dbReference type="Pfam" id="PF00988">
    <property type="entry name" value="CPSase_sm_chain"/>
    <property type="match status" value="1"/>
</dbReference>
<dbReference type="PANTHER" id="PTHR11405:SF5">
    <property type="entry name" value="CAD PROTEIN"/>
    <property type="match status" value="1"/>
</dbReference>
<comment type="catalytic activity">
    <reaction evidence="23">
        <text>carbamoyl phosphate + L-aspartate = N-carbamoyl-L-aspartate + phosphate + H(+)</text>
        <dbReference type="Rhea" id="RHEA:20013"/>
        <dbReference type="ChEBI" id="CHEBI:15378"/>
        <dbReference type="ChEBI" id="CHEBI:29991"/>
        <dbReference type="ChEBI" id="CHEBI:32814"/>
        <dbReference type="ChEBI" id="CHEBI:43474"/>
        <dbReference type="ChEBI" id="CHEBI:58228"/>
        <dbReference type="EC" id="2.1.3.2"/>
    </reaction>
</comment>
<dbReference type="NCBIfam" id="TIGR01368">
    <property type="entry name" value="CPSaseIIsmall"/>
    <property type="match status" value="1"/>
</dbReference>
<dbReference type="SUPFAM" id="SSF52317">
    <property type="entry name" value="Class I glutamine amidotransferase-like"/>
    <property type="match status" value="1"/>
</dbReference>
<dbReference type="PRINTS" id="PR00101">
    <property type="entry name" value="ATCASE"/>
</dbReference>
<dbReference type="PANTHER" id="PTHR11405">
    <property type="entry name" value="CARBAMOYLTRANSFERASE FAMILY MEMBER"/>
    <property type="match status" value="1"/>
</dbReference>
<keyword evidence="14" id="KW-0665">Pyrimidine biosynthesis</keyword>
<evidence type="ECO:0000256" key="10">
    <source>
        <dbReference type="ARBA" id="ARBA00022737"/>
    </source>
</evidence>
<dbReference type="InterPro" id="IPR005483">
    <property type="entry name" value="CPSase_dom"/>
</dbReference>
<evidence type="ECO:0000256" key="14">
    <source>
        <dbReference type="ARBA" id="ARBA00022975"/>
    </source>
</evidence>
<name>A0A060T6W0_BLAAD</name>
<dbReference type="GO" id="GO:0046872">
    <property type="term" value="F:metal ion binding"/>
    <property type="evidence" value="ECO:0007669"/>
    <property type="project" value="InterPro"/>
</dbReference>
<dbReference type="PROSITE" id="PS00867">
    <property type="entry name" value="CPSASE_2"/>
    <property type="match status" value="2"/>
</dbReference>
<dbReference type="GO" id="GO:0005951">
    <property type="term" value="C:carbamoyl-phosphate synthase complex"/>
    <property type="evidence" value="ECO:0007669"/>
    <property type="project" value="TreeGrafter"/>
</dbReference>
<evidence type="ECO:0000256" key="11">
    <source>
        <dbReference type="ARBA" id="ARBA00022741"/>
    </source>
</evidence>
<comment type="catalytic activity">
    <reaction evidence="22">
        <text>hydrogencarbonate + L-glutamine + 2 ATP + H2O = carbamoyl phosphate + L-glutamate + 2 ADP + phosphate + 2 H(+)</text>
        <dbReference type="Rhea" id="RHEA:18633"/>
        <dbReference type="ChEBI" id="CHEBI:15377"/>
        <dbReference type="ChEBI" id="CHEBI:15378"/>
        <dbReference type="ChEBI" id="CHEBI:17544"/>
        <dbReference type="ChEBI" id="CHEBI:29985"/>
        <dbReference type="ChEBI" id="CHEBI:30616"/>
        <dbReference type="ChEBI" id="CHEBI:43474"/>
        <dbReference type="ChEBI" id="CHEBI:58228"/>
        <dbReference type="ChEBI" id="CHEBI:58359"/>
        <dbReference type="ChEBI" id="CHEBI:456216"/>
        <dbReference type="EC" id="6.3.5.5"/>
    </reaction>
</comment>
<keyword evidence="7" id="KW-0597">Phosphoprotein</keyword>
<comment type="catalytic activity">
    <reaction evidence="24">
        <text>L-glutamine + H2O = L-glutamate + NH4(+)</text>
        <dbReference type="Rhea" id="RHEA:15889"/>
        <dbReference type="ChEBI" id="CHEBI:15377"/>
        <dbReference type="ChEBI" id="CHEBI:28938"/>
        <dbReference type="ChEBI" id="CHEBI:29985"/>
        <dbReference type="ChEBI" id="CHEBI:58359"/>
        <dbReference type="EC" id="3.5.1.2"/>
    </reaction>
</comment>
<dbReference type="Pfam" id="PF00117">
    <property type="entry name" value="GATase"/>
    <property type="match status" value="1"/>
</dbReference>
<evidence type="ECO:0000256" key="6">
    <source>
        <dbReference type="ARBA" id="ARBA00013008"/>
    </source>
</evidence>
<evidence type="ECO:0000256" key="7">
    <source>
        <dbReference type="ARBA" id="ARBA00022553"/>
    </source>
</evidence>
<evidence type="ECO:0000256" key="2">
    <source>
        <dbReference type="ARBA" id="ARBA00004812"/>
    </source>
</evidence>
<evidence type="ECO:0000256" key="20">
    <source>
        <dbReference type="ARBA" id="ARBA00044063"/>
    </source>
</evidence>
<dbReference type="Pfam" id="PF02786">
    <property type="entry name" value="CPSase_L_D2"/>
    <property type="match status" value="2"/>
</dbReference>
<evidence type="ECO:0000256" key="24">
    <source>
        <dbReference type="ARBA" id="ARBA00049534"/>
    </source>
</evidence>
<dbReference type="FunFam" id="3.40.50.880:FF:000025">
    <property type="entry name" value="Bifunctional pyrimidine biosynthesis protein"/>
    <property type="match status" value="1"/>
</dbReference>
<dbReference type="Gene3D" id="3.30.1490.20">
    <property type="entry name" value="ATP-grasp fold, A domain"/>
    <property type="match status" value="1"/>
</dbReference>
<feature type="domain" description="ATP-grasp" evidence="28">
    <location>
        <begin position="551"/>
        <end position="743"/>
    </location>
</feature>
<dbReference type="Gene3D" id="3.30.470.20">
    <property type="entry name" value="ATP-grasp fold, B domain"/>
    <property type="match status" value="2"/>
</dbReference>
<dbReference type="FunFam" id="3.40.50.20:FF:000002">
    <property type="entry name" value="Carbamoyl-phosphate synthase large chain"/>
    <property type="match status" value="1"/>
</dbReference>
<evidence type="ECO:0000256" key="12">
    <source>
        <dbReference type="ARBA" id="ARBA00022801"/>
    </source>
</evidence>
<dbReference type="Gene3D" id="3.40.50.1370">
    <property type="entry name" value="Aspartate/ornithine carbamoyltransferase"/>
    <property type="match status" value="2"/>
</dbReference>
<evidence type="ECO:0000259" key="29">
    <source>
        <dbReference type="PROSITE" id="PS51855"/>
    </source>
</evidence>
<reference evidence="30" key="1">
    <citation type="submission" date="2014-02" db="EMBL/GenBank/DDBJ databases">
        <authorList>
            <person name="Genoscope - CEA"/>
        </authorList>
    </citation>
    <scope>NUCLEOTIDE SEQUENCE</scope>
    <source>
        <strain evidence="30">LS3</strain>
    </source>
</reference>
<dbReference type="PROSITE" id="PS00866">
    <property type="entry name" value="CPSASE_1"/>
    <property type="match status" value="2"/>
</dbReference>
<dbReference type="FunFam" id="3.30.470.20:FF:000001">
    <property type="entry name" value="Carbamoyl-phosphate synthase large chain"/>
    <property type="match status" value="1"/>
</dbReference>
<dbReference type="GO" id="GO:0006541">
    <property type="term" value="P:glutamine metabolic process"/>
    <property type="evidence" value="ECO:0007669"/>
    <property type="project" value="InterPro"/>
</dbReference>
<dbReference type="GO" id="GO:0004070">
    <property type="term" value="F:aspartate carbamoyltransferase activity"/>
    <property type="evidence" value="ECO:0007669"/>
    <property type="project" value="UniProtKB-EC"/>
</dbReference>
<keyword evidence="13 27" id="KW-0067">ATP-binding</keyword>
<gene>
    <name evidence="30" type="ORF">GNLVRS02_ARAD1B15246g</name>
</gene>
<dbReference type="NCBIfam" id="NF002032">
    <property type="entry name" value="PRK00856.1"/>
    <property type="match status" value="1"/>
</dbReference>
<sequence length="2219" mass="244530">MAPSLPIFPPLHPEDKLLTLELKNGVAVQGYSFGADKPVAGELVFQTGMVGYPESITDPSYQGQILVITFPLVGNYGVPDRKLVDDVVKGLPKYFESSHIHVAGLVVASYTEEYSHFLATSSLGAWLKEEGIPAMYGVDTRGLTKLIRTEGSTLSRILVQKDKVDPALPWIENFEVPDWVDPNVKNLVAEVSTKEPQVYSPPEHLATKGPDGKVLRVVAVDVGLKYNQIRCFVNRGVELKVVPWDHDFTKEQYDGLFLSNGPGDPSVISEVADRVAVAVKEAKTPIFGICLGHQLLARASGAKTLKLKFGNRGHNIPATNLINGRCYITSQNHGYAVDTTTLTDGWKELFVNANDGSNEGIYHSSKPFFSVQFHPESTPGPRDTEFLFDVFINTILDHKKSGGQLKAVEFPGGKIEDIRKEIPRVDVKKVLVLGSGGLSIGQAGEFDYSGSQAIKALKEEGIHTILINPNIATIQTSKGLADKVYFLPVTPEFVRKVIKHERPDAIYCTFGGQTALNVGIKLKDEFESLGVKVLGTPIDTVITTEDRELFARSMEEIGEKCAKSATASNLQEALDAVAEIKYPVIVRAAYALGGLGSGFAENEEQLVDLCNKAFAASPQVLIERSMKGWKEIEYEVVRDAYDNCITVCNMENFDPLGIHTGDSIVVAPSQTLSDEDYNMLRTTAVNVIRHLGVVGECNIQYALNPFSKEYCIIEVNARLSRSSALASKATGYPLAYTAAKLGLNIPLNEIKNSVTKVTCACFEPSLDYVVVKIPRWDLKKFTRVSKELSSSMKSVGEVMSIGRTFEEAIQKAIRSTDYHNLGFNATDALMSIDIDTELQTPSDQRLFAIANALDSGYTVDKIWSLTKIDKWFLNKLSGLTQFAKELSRFEGKPVPIDMLRQAKQFGFEDRQIAKFTKSNELEVRARRLEAGITPFVKQIDTVAAEFPAYTNYLYITYNADSHDVTFDDHGTMVLGSGVYRIGSSVEFDWCAVRAVRTLREQGTKTIMVNYNPETVSTDYDEADRLYFEVINLERILDIYQLENSSGVVISMGGQTSNNIAMTLHREGVKILGTSPEMIDTAENRYKFSRMLDRIGVDQPAWKELTSMAEAEQFAETVGYPVLVRPSYVLSGAAMNTVYSRDDLESYLNQAVQVSRDYPVVITKYIENAKEIEMDAVARDGKMIMHVVSEHVENAGVHSGDATLIVPPQDLDPETIRRIVVATSKIGSALNITGPYNIQFIAKDNEIKVIECNVRASRSFPFVSKATGVDLIEMATKAITNQPVTPYPIEKMPEKFVAVKVPQFSFSRLSGADPVLGVEMASTGEVATFGHDKYEAYMKALIATGMKIPQGKKNILLSIGSYKEKTEMLPTIQKLHENGFKLFATAGTADFIQEHGIPVKYLEVLPKEDDEKHEYSLTQHLANNLIDLYINLPSNNRFRRPASYMSKGYRTRRMAVDYAIPLITNVKCAKLFIEALVREDPLEVGNIDTISSHHQVTLPGLVNVAAFVPSLFKNKASFEEVSKASLLAGFTMNRILPGALDGSIVDAQTLQEAQEVTSSVGYTDFNLSVTATEDNAGKIARVANNVGSLVIPFNALRGNVSKVAQMAAHFKVWPTSKPIVTDAQTTDLASILLLASLYSRPVHVCNVTSASDIHLIAMSKDKNLPVTCDVSVYSLFLSQEDIPQCKALPTKEDQVALWENLKIIDIFSVGALPSKVATDLGRTVEAGDGIAEALPLLLTAVKEGKLTVEDIVLRFHTNPVKVFELHDQPNTLVEVDLDRPAKTSNLWQAISSKTLYGGIERVDFCGQTAAIEDTLVAKAPLGRDMSTHRIAPVAPSTPAVGKRSGPAFSFSGERPTEAELYSVGGSPALQTRSTASAVPGTEDESAIVEDGAVEPVKELAPPSVLNYVKGNNPFLGQNIVSVAQFHRSDLHLLFTLAQELRRGVERIGVLDILKGRVLATLFYEPSTRTSASFNAAMQRLGGRVLPVSTDTASVKKGESLQDSVRTLGCYADAVVLRHPEENSADIAAKFSQVPVINAGNGSREHPTQALLDMFTIREELGTVNGITVTFMGDLRYGRTVHSLTQLLQHYKVKVQLVCPKELSLPDYLIKQLEEKKMLAAVSETLSDDILAQTDVLYCTRVQKERFSDLSQYERLKDVYIVDNDVLSRAKKHMYIMHPLPRLNEIREEVDFDHRAAYFRQMRYGLFVRMALLTLILGTDM</sequence>
<evidence type="ECO:0000256" key="19">
    <source>
        <dbReference type="ARBA" id="ARBA00043998"/>
    </source>
</evidence>
<dbReference type="NCBIfam" id="NF009455">
    <property type="entry name" value="PRK12815.1"/>
    <property type="match status" value="1"/>
</dbReference>
<dbReference type="InterPro" id="IPR013815">
    <property type="entry name" value="ATP_grasp_subdomain_1"/>
</dbReference>
<comment type="similarity">
    <text evidence="17">In the C-terminal section; belongs to the aspartate/ornithine carbamoyltransferase superfamily. ATCase family.</text>
</comment>
<dbReference type="InterPro" id="IPR006275">
    <property type="entry name" value="CPSase_lsu"/>
</dbReference>
<dbReference type="CDD" id="cd01423">
    <property type="entry name" value="MGS_CPS_I_III"/>
    <property type="match status" value="1"/>
</dbReference>
<dbReference type="GO" id="GO:0004088">
    <property type="term" value="F:carbamoyl-phosphate synthase (glutamine-hydrolyzing) activity"/>
    <property type="evidence" value="ECO:0007669"/>
    <property type="project" value="UniProtKB-EC"/>
</dbReference>
<dbReference type="SUPFAM" id="SSF52021">
    <property type="entry name" value="Carbamoyl phosphate synthetase, small subunit N-terminal domain"/>
    <property type="match status" value="1"/>
</dbReference>
<evidence type="ECO:0000256" key="13">
    <source>
        <dbReference type="ARBA" id="ARBA00022840"/>
    </source>
</evidence>
<dbReference type="GO" id="GO:0016597">
    <property type="term" value="F:amino acid binding"/>
    <property type="evidence" value="ECO:0007669"/>
    <property type="project" value="InterPro"/>
</dbReference>
<dbReference type="InterPro" id="IPR006130">
    <property type="entry name" value="Asp/Orn_carbamoylTrfase"/>
</dbReference>
<dbReference type="Gene3D" id="3.40.50.880">
    <property type="match status" value="1"/>
</dbReference>
<keyword evidence="15" id="KW-0511">Multifunctional enzyme</keyword>